<reference evidence="2" key="1">
    <citation type="journal article" date="2021" name="Arch. Microbiol.">
        <title>Methyloradius palustris gen. nov., sp. nov., a methanol-oxidizing bacterium isolated from snow.</title>
        <authorList>
            <person name="Miyadera T."/>
            <person name="Kojima H."/>
            <person name="Fukui M."/>
        </authorList>
    </citation>
    <scope>NUCLEOTIDE SEQUENCE</scope>
    <source>
        <strain evidence="2">Zm11</strain>
    </source>
</reference>
<evidence type="ECO:0008006" key="4">
    <source>
        <dbReference type="Google" id="ProtNLM"/>
    </source>
</evidence>
<proteinExistence type="predicted"/>
<feature type="chain" id="PRO_5034354107" description="HNH endonuclease" evidence="1">
    <location>
        <begin position="25"/>
        <end position="162"/>
    </location>
</feature>
<protein>
    <recommendedName>
        <fullName evidence="4">HNH endonuclease</fullName>
    </recommendedName>
</protein>
<gene>
    <name evidence="2" type="ORF">ZMTM_19760</name>
</gene>
<dbReference type="RefSeq" id="WP_221763779.1">
    <property type="nucleotide sequence ID" value="NZ_AP024110.1"/>
</dbReference>
<feature type="signal peptide" evidence="1">
    <location>
        <begin position="1"/>
        <end position="24"/>
    </location>
</feature>
<dbReference type="EMBL" id="AP024110">
    <property type="protein sequence ID" value="BCM25717.1"/>
    <property type="molecule type" value="Genomic_DNA"/>
</dbReference>
<organism evidence="2 3">
    <name type="scientific">Methyloradius palustris</name>
    <dbReference type="NCBI Taxonomy" id="2778876"/>
    <lineage>
        <taxon>Bacteria</taxon>
        <taxon>Pseudomonadati</taxon>
        <taxon>Pseudomonadota</taxon>
        <taxon>Betaproteobacteria</taxon>
        <taxon>Nitrosomonadales</taxon>
        <taxon>Methylophilaceae</taxon>
        <taxon>Methyloradius</taxon>
    </lineage>
</organism>
<dbReference type="Proteomes" id="UP000826722">
    <property type="component" value="Chromosome"/>
</dbReference>
<evidence type="ECO:0000313" key="3">
    <source>
        <dbReference type="Proteomes" id="UP000826722"/>
    </source>
</evidence>
<evidence type="ECO:0000256" key="1">
    <source>
        <dbReference type="SAM" id="SignalP"/>
    </source>
</evidence>
<evidence type="ECO:0000313" key="2">
    <source>
        <dbReference type="EMBL" id="BCM25717.1"/>
    </source>
</evidence>
<keyword evidence="1" id="KW-0732">Signal</keyword>
<sequence length="162" mass="18366">MTLKIQGGRYLLLSSLLACHLAFAGDLPDPLITPGAIDSSITQENIQETVCVKGYTKTVRPPAYYTNKLKKSQLREYGFADQNPKHYEEDHLIPLNIGGAPEDRLNLWPQTRISEWNASKKDVLELKLYKLVCDGRVPLAEARQAMATDWIKAYKQYVQKTD</sequence>
<accession>A0A8D5G9S0</accession>
<dbReference type="AlphaFoldDB" id="A0A8D5G9S0"/>
<dbReference type="KEGG" id="mpau:ZMTM_19760"/>
<keyword evidence="3" id="KW-1185">Reference proteome</keyword>
<name>A0A8D5G9S0_9PROT</name>